<sequence length="535" mass="58767">MSESRWKVPESWAWVASGEISRIVGGGTPTTSDQTNFSNDAVAWITPADLSGYRETYISKGKRDLSEKGYQSSSATKVPSGTVLYSSRAPIGYCVIAAKEISTSQGFKNFILKGGISPEYIRYYLLSSVEYAESLARGTTFKELSGARAAQLSIPLSPLPEQRRIVAKLDSLISRTAHARVALDQVPALIEKYKQTTLRKAFSGDLATGWKNNKGTSQSTTVHLGDVVADIRYGTAKKSYPERRGTAVIRIPNVAGGQINLTDLKYTTFDENELRKLALQSGDILVVRSNGSSDLVGRPALITEAEAGLAYAGYLIRLRPNVKRVYPAYLKYMLDSPQIRKKIKYIVRSSNGIHNINSGELSSLELPCPELGEQIEIVDRIEADFAWLGRVSDEHLAASKLISTLDPSIFQAAFKGELVPQNPHDEPASILLERIKAESGEMHANTKSGRKTMARAQKPIKRGARMADLIEVLKTKGDWVSASSAAQALGIGDGATSDAVEEFYNELRMHLQNGHVEVERRGDEDWLRLMPISEE</sequence>
<comment type="similarity">
    <text evidence="1">Belongs to the type-I restriction system S methylase family.</text>
</comment>
<accession>A0A2S9IJ50</accession>
<dbReference type="PANTHER" id="PTHR43140:SF1">
    <property type="entry name" value="TYPE I RESTRICTION ENZYME ECOKI SPECIFICITY SUBUNIT"/>
    <property type="match status" value="1"/>
</dbReference>
<evidence type="ECO:0000259" key="4">
    <source>
        <dbReference type="Pfam" id="PF01420"/>
    </source>
</evidence>
<dbReference type="InterPro" id="IPR051212">
    <property type="entry name" value="Type-I_RE_S_subunit"/>
</dbReference>
<dbReference type="PANTHER" id="PTHR43140">
    <property type="entry name" value="TYPE-1 RESTRICTION ENZYME ECOKI SPECIFICITY PROTEIN"/>
    <property type="match status" value="1"/>
</dbReference>
<evidence type="ECO:0000256" key="2">
    <source>
        <dbReference type="ARBA" id="ARBA00022747"/>
    </source>
</evidence>
<dbReference type="SUPFAM" id="SSF116734">
    <property type="entry name" value="DNA methylase specificity domain"/>
    <property type="match status" value="2"/>
</dbReference>
<feature type="domain" description="Type I restriction modification DNA specificity" evidence="4">
    <location>
        <begin position="9"/>
        <end position="176"/>
    </location>
</feature>
<keyword evidence="6" id="KW-1185">Reference proteome</keyword>
<dbReference type="CDD" id="cd17517">
    <property type="entry name" value="RMtype1_S_EcoKI_StySPI-TRD2-CR2_like"/>
    <property type="match status" value="1"/>
</dbReference>
<keyword evidence="3" id="KW-0238">DNA-binding</keyword>
<comment type="caution">
    <text evidence="5">The sequence shown here is derived from an EMBL/GenBank/DDBJ whole genome shotgun (WGS) entry which is preliminary data.</text>
</comment>
<dbReference type="AlphaFoldDB" id="A0A2S9IJ50"/>
<evidence type="ECO:0000313" key="5">
    <source>
        <dbReference type="EMBL" id="PRD40522.1"/>
    </source>
</evidence>
<dbReference type="EMBL" id="PVBR01000043">
    <property type="protein sequence ID" value="PRD40522.1"/>
    <property type="molecule type" value="Genomic_DNA"/>
</dbReference>
<reference evidence="5 6" key="1">
    <citation type="submission" date="2018-02" db="EMBL/GenBank/DDBJ databases">
        <title>The draft genome of Phyllobacterium sp. 1N-3.</title>
        <authorList>
            <person name="Liu L."/>
            <person name="Li L."/>
            <person name="Zhang X."/>
            <person name="Wang T."/>
            <person name="Liang L."/>
        </authorList>
    </citation>
    <scope>NUCLEOTIDE SEQUENCE [LARGE SCALE GENOMIC DNA]</scope>
    <source>
        <strain evidence="5 6">1N-3</strain>
    </source>
</reference>
<name>A0A2S9IJ50_9HYPH</name>
<dbReference type="Gene3D" id="3.90.220.20">
    <property type="entry name" value="DNA methylase specificity domains"/>
    <property type="match status" value="2"/>
</dbReference>
<dbReference type="Pfam" id="PF01420">
    <property type="entry name" value="Methylase_S"/>
    <property type="match status" value="1"/>
</dbReference>
<evidence type="ECO:0000313" key="6">
    <source>
        <dbReference type="Proteomes" id="UP000239434"/>
    </source>
</evidence>
<dbReference type="InterPro" id="IPR044946">
    <property type="entry name" value="Restrct_endonuc_typeI_TRD_sf"/>
</dbReference>
<evidence type="ECO:0000256" key="3">
    <source>
        <dbReference type="ARBA" id="ARBA00023125"/>
    </source>
</evidence>
<organism evidence="5 6">
    <name type="scientific">Phyllobacterium phragmitis</name>
    <dbReference type="NCBI Taxonomy" id="2670329"/>
    <lineage>
        <taxon>Bacteria</taxon>
        <taxon>Pseudomonadati</taxon>
        <taxon>Pseudomonadota</taxon>
        <taxon>Alphaproteobacteria</taxon>
        <taxon>Hyphomicrobiales</taxon>
        <taxon>Phyllobacteriaceae</taxon>
        <taxon>Phyllobacterium</taxon>
    </lineage>
</organism>
<dbReference type="RefSeq" id="WP_105745947.1">
    <property type="nucleotide sequence ID" value="NZ_PVBR01000043.1"/>
</dbReference>
<dbReference type="GO" id="GO:0009307">
    <property type="term" value="P:DNA restriction-modification system"/>
    <property type="evidence" value="ECO:0007669"/>
    <property type="project" value="UniProtKB-KW"/>
</dbReference>
<dbReference type="CDD" id="cd17273">
    <property type="entry name" value="RMtype1_S_EcoJA69PI-TRD1-CR1_like"/>
    <property type="match status" value="1"/>
</dbReference>
<dbReference type="GO" id="GO:0003677">
    <property type="term" value="F:DNA binding"/>
    <property type="evidence" value="ECO:0007669"/>
    <property type="project" value="UniProtKB-KW"/>
</dbReference>
<proteinExistence type="inferred from homology"/>
<gene>
    <name evidence="5" type="ORF">C5748_26485</name>
</gene>
<keyword evidence="2" id="KW-0680">Restriction system</keyword>
<evidence type="ECO:0000256" key="1">
    <source>
        <dbReference type="ARBA" id="ARBA00010923"/>
    </source>
</evidence>
<dbReference type="InterPro" id="IPR000055">
    <property type="entry name" value="Restrct_endonuc_typeI_TRD"/>
</dbReference>
<dbReference type="Proteomes" id="UP000239434">
    <property type="component" value="Unassembled WGS sequence"/>
</dbReference>
<protein>
    <recommendedName>
        <fullName evidence="4">Type I restriction modification DNA specificity domain-containing protein</fullName>
    </recommendedName>
</protein>